<feature type="region of interest" description="Disordered" evidence="13">
    <location>
        <begin position="137"/>
        <end position="177"/>
    </location>
</feature>
<keyword evidence="10" id="KW-0902">Two-component regulatory system</keyword>
<dbReference type="Proteomes" id="UP000233256">
    <property type="component" value="Unassembled WGS sequence"/>
</dbReference>
<keyword evidence="5 12" id="KW-0597">Phosphoprotein</keyword>
<reference evidence="17 18" key="1">
    <citation type="journal article" date="2017" name="ISME J.">
        <title>Potential for microbial H2 and metal transformations associated with novel bacteria and archaea in deep terrestrial subsurface sediments.</title>
        <authorList>
            <person name="Hernsdorf A.W."/>
            <person name="Amano Y."/>
            <person name="Miyakawa K."/>
            <person name="Ise K."/>
            <person name="Suzuki Y."/>
            <person name="Anantharaman K."/>
            <person name="Probst A."/>
            <person name="Burstein D."/>
            <person name="Thomas B.C."/>
            <person name="Banfield J.F."/>
        </authorList>
    </citation>
    <scope>NUCLEOTIDE SEQUENCE [LARGE SCALE GENOMIC DNA]</scope>
    <source>
        <strain evidence="17">HGW-Wallbacteria-1</strain>
    </source>
</reference>
<evidence type="ECO:0000313" key="17">
    <source>
        <dbReference type="EMBL" id="PKK88307.1"/>
    </source>
</evidence>
<dbReference type="Gene3D" id="3.30.565.10">
    <property type="entry name" value="Histidine kinase-like ATPase, C-terminal domain"/>
    <property type="match status" value="1"/>
</dbReference>
<feature type="domain" description="HPt" evidence="16">
    <location>
        <begin position="4"/>
        <end position="113"/>
    </location>
</feature>
<evidence type="ECO:0000256" key="4">
    <source>
        <dbReference type="ARBA" id="ARBA00022500"/>
    </source>
</evidence>
<dbReference type="InterPro" id="IPR036061">
    <property type="entry name" value="CheW-like_dom_sf"/>
</dbReference>
<comment type="catalytic activity">
    <reaction evidence="1">
        <text>ATP + protein L-histidine = ADP + protein N-phospho-L-histidine.</text>
        <dbReference type="EC" id="2.7.13.3"/>
    </reaction>
</comment>
<dbReference type="Pfam" id="PF02895">
    <property type="entry name" value="H-kinase_dim"/>
    <property type="match status" value="1"/>
</dbReference>
<evidence type="ECO:0000259" key="14">
    <source>
        <dbReference type="PROSITE" id="PS50109"/>
    </source>
</evidence>
<dbReference type="PRINTS" id="PR00344">
    <property type="entry name" value="BCTRLSENSOR"/>
</dbReference>
<keyword evidence="4" id="KW-0145">Chemotaxis</keyword>
<evidence type="ECO:0000259" key="16">
    <source>
        <dbReference type="PROSITE" id="PS50894"/>
    </source>
</evidence>
<evidence type="ECO:0000256" key="11">
    <source>
        <dbReference type="ARBA" id="ARBA00035100"/>
    </source>
</evidence>
<dbReference type="Gene3D" id="1.10.287.560">
    <property type="entry name" value="Histidine kinase CheA-like, homodimeric domain"/>
    <property type="match status" value="1"/>
</dbReference>
<comment type="function">
    <text evidence="11">Involved in the transmission of sensory signals from the chemoreceptors to the flagellar motors. CheA is autophosphorylated; it can transfer its phosphate group to either CheB or CheY.</text>
</comment>
<keyword evidence="8" id="KW-0418">Kinase</keyword>
<organism evidence="17 18">
    <name type="scientific">Candidatus Wallbacteria bacterium HGW-Wallbacteria-1</name>
    <dbReference type="NCBI Taxonomy" id="2013854"/>
    <lineage>
        <taxon>Bacteria</taxon>
        <taxon>Candidatus Walliibacteriota</taxon>
    </lineage>
</organism>
<dbReference type="PROSITE" id="PS50894">
    <property type="entry name" value="HPT"/>
    <property type="match status" value="2"/>
</dbReference>
<feature type="region of interest" description="Disordered" evidence="13">
    <location>
        <begin position="372"/>
        <end position="404"/>
    </location>
</feature>
<feature type="compositionally biased region" description="Basic and acidic residues" evidence="13">
    <location>
        <begin position="375"/>
        <end position="395"/>
    </location>
</feature>
<sequence>MSNSPIENLELISAFVSEGIEMLDDIEPQLVELSSDDSMVDEETIHCIFRLFHTLKGTSGFFGFDVIKTVTHDAENLLDLFRKGKATLCIHHTDVLMKTCDFIRKILLYLESNPDDSQFLEESHDVKRVIAETIGDLTSNSNEPKANETEAAKTSRASKSAGSTVKAANKAESISESISENGGEIQIILPDDLISDNRGELPHESDSNLNNADLSTLDTAETDKSSKILHHEPKTSLDPGNDLLASFHQEAHELLDDVEQSILSIDADGITPELVARAFRGLHSFKGNCGFFGYDSMQNISHAMESVLQEVKEERANLSKTLNSRILETIDMLRGTLAELSVGGSGNIPDLDERIALFDLRKLNFEEGQTNKLIQENRKDHEELENLSDKADHPAARAADNQSRQAAYRKQDIRVDVTKLDSLINLIGELVLAEAMVVKNPDLDGLNLVNFDRASSHLAKVVRDLQDVAMSIRMVPIAGTFRKMIRLVHDLSNKAGKKVELIRIGEDTEVDKTVAELVSDPLVHIVRNAIDHGVESEDQRAQAGKTEPARVWMEAKHEGSEVWIIIRDNGRGLSKEKIFAKAVERGLVSTNSELSEKDIYKLIFEPGFSTAQKITDVSGRGVGMDVVKKNTERLGGKVDVFSTEGKGTVFILKIPLTLAIIDGMLIQTGTAKYIIPTMNIKESLRPRETDITTTSDGTEVIRIRKGLIPILRLYRLHNVKPRFQDLEKGILVVVENDGKEFALFIDTIIGQQQTVVKGLGTYINQIRGVSGCSILGDGSVCLILDVDGLLRIYQSL</sequence>
<dbReference type="InterPro" id="IPR002545">
    <property type="entry name" value="CheW-lke_dom"/>
</dbReference>
<dbReference type="AlphaFoldDB" id="A0A2N1PIY4"/>
<dbReference type="Gene3D" id="1.20.120.160">
    <property type="entry name" value="HPT domain"/>
    <property type="match status" value="2"/>
</dbReference>
<keyword evidence="9" id="KW-0067">ATP-binding</keyword>
<dbReference type="SUPFAM" id="SSF50341">
    <property type="entry name" value="CheW-like"/>
    <property type="match status" value="1"/>
</dbReference>
<dbReference type="InterPro" id="IPR004358">
    <property type="entry name" value="Sig_transdc_His_kin-like_C"/>
</dbReference>
<feature type="domain" description="HPt" evidence="16">
    <location>
        <begin position="236"/>
        <end position="340"/>
    </location>
</feature>
<feature type="modified residue" description="Phosphohistidine" evidence="12">
    <location>
        <position position="53"/>
    </location>
</feature>
<dbReference type="PROSITE" id="PS50851">
    <property type="entry name" value="CHEW"/>
    <property type="match status" value="1"/>
</dbReference>
<feature type="modified residue" description="Phosphohistidine" evidence="12">
    <location>
        <position position="283"/>
    </location>
</feature>
<dbReference type="Pfam" id="PF01584">
    <property type="entry name" value="CheW"/>
    <property type="match status" value="1"/>
</dbReference>
<dbReference type="GO" id="GO:0005737">
    <property type="term" value="C:cytoplasm"/>
    <property type="evidence" value="ECO:0007669"/>
    <property type="project" value="InterPro"/>
</dbReference>
<dbReference type="InterPro" id="IPR036097">
    <property type="entry name" value="HisK_dim/P_sf"/>
</dbReference>
<dbReference type="CDD" id="cd00088">
    <property type="entry name" value="HPT"/>
    <property type="match status" value="1"/>
</dbReference>
<evidence type="ECO:0000256" key="12">
    <source>
        <dbReference type="PROSITE-ProRule" id="PRU00110"/>
    </source>
</evidence>
<evidence type="ECO:0000313" key="18">
    <source>
        <dbReference type="Proteomes" id="UP000233256"/>
    </source>
</evidence>
<dbReference type="SUPFAM" id="SSF47226">
    <property type="entry name" value="Histidine-containing phosphotransfer domain, HPT domain"/>
    <property type="match status" value="2"/>
</dbReference>
<dbReference type="SMART" id="SM00260">
    <property type="entry name" value="CheW"/>
    <property type="match status" value="1"/>
</dbReference>
<dbReference type="Pfam" id="PF02518">
    <property type="entry name" value="HATPase_c"/>
    <property type="match status" value="1"/>
</dbReference>
<dbReference type="InterPro" id="IPR036890">
    <property type="entry name" value="HATPase_C_sf"/>
</dbReference>
<evidence type="ECO:0000256" key="7">
    <source>
        <dbReference type="ARBA" id="ARBA00022741"/>
    </source>
</evidence>
<keyword evidence="7" id="KW-0547">Nucleotide-binding</keyword>
<dbReference type="SUPFAM" id="SSF47384">
    <property type="entry name" value="Homodimeric domain of signal transducing histidine kinase"/>
    <property type="match status" value="1"/>
</dbReference>
<dbReference type="SMART" id="SM01231">
    <property type="entry name" value="H-kinase_dim"/>
    <property type="match status" value="1"/>
</dbReference>
<accession>A0A2N1PIY4</accession>
<evidence type="ECO:0000256" key="3">
    <source>
        <dbReference type="ARBA" id="ARBA00021495"/>
    </source>
</evidence>
<dbReference type="InterPro" id="IPR004105">
    <property type="entry name" value="CheA-like_dim"/>
</dbReference>
<protein>
    <recommendedName>
        <fullName evidence="3">Chemotaxis protein CheA</fullName>
        <ecNumber evidence="2">2.7.13.3</ecNumber>
    </recommendedName>
</protein>
<dbReference type="GO" id="GO:0005524">
    <property type="term" value="F:ATP binding"/>
    <property type="evidence" value="ECO:0007669"/>
    <property type="project" value="UniProtKB-KW"/>
</dbReference>
<dbReference type="InterPro" id="IPR008207">
    <property type="entry name" value="Sig_transdc_His_kin_Hpt_dom"/>
</dbReference>
<dbReference type="EMBL" id="PGXC01000052">
    <property type="protein sequence ID" value="PKK88307.1"/>
    <property type="molecule type" value="Genomic_DNA"/>
</dbReference>
<dbReference type="CDD" id="cd00731">
    <property type="entry name" value="CheA_reg"/>
    <property type="match status" value="1"/>
</dbReference>
<evidence type="ECO:0000256" key="5">
    <source>
        <dbReference type="ARBA" id="ARBA00022553"/>
    </source>
</evidence>
<dbReference type="Pfam" id="PF01627">
    <property type="entry name" value="Hpt"/>
    <property type="match status" value="2"/>
</dbReference>
<dbReference type="PROSITE" id="PS50109">
    <property type="entry name" value="HIS_KIN"/>
    <property type="match status" value="1"/>
</dbReference>
<dbReference type="PANTHER" id="PTHR43395:SF10">
    <property type="entry name" value="CHEMOTAXIS PROTEIN CHEA"/>
    <property type="match status" value="1"/>
</dbReference>
<dbReference type="SUPFAM" id="SSF55874">
    <property type="entry name" value="ATPase domain of HSP90 chaperone/DNA topoisomerase II/histidine kinase"/>
    <property type="match status" value="1"/>
</dbReference>
<dbReference type="InterPro" id="IPR005467">
    <property type="entry name" value="His_kinase_dom"/>
</dbReference>
<dbReference type="FunFam" id="3.30.565.10:FF:000016">
    <property type="entry name" value="Chemotaxis protein CheA, putative"/>
    <property type="match status" value="1"/>
</dbReference>
<evidence type="ECO:0000256" key="13">
    <source>
        <dbReference type="SAM" id="MobiDB-lite"/>
    </source>
</evidence>
<feature type="domain" description="CheW-like" evidence="15">
    <location>
        <begin position="660"/>
        <end position="795"/>
    </location>
</feature>
<dbReference type="InterPro" id="IPR036641">
    <property type="entry name" value="HPT_dom_sf"/>
</dbReference>
<dbReference type="InterPro" id="IPR037006">
    <property type="entry name" value="CheA-like_homodim_sf"/>
</dbReference>
<evidence type="ECO:0000259" key="15">
    <source>
        <dbReference type="PROSITE" id="PS50851"/>
    </source>
</evidence>
<evidence type="ECO:0000256" key="2">
    <source>
        <dbReference type="ARBA" id="ARBA00012438"/>
    </source>
</evidence>
<comment type="caution">
    <text evidence="17">The sequence shown here is derived from an EMBL/GenBank/DDBJ whole genome shotgun (WGS) entry which is preliminary data.</text>
</comment>
<evidence type="ECO:0000256" key="10">
    <source>
        <dbReference type="ARBA" id="ARBA00023012"/>
    </source>
</evidence>
<dbReference type="SMART" id="SM00073">
    <property type="entry name" value="HPT"/>
    <property type="match status" value="2"/>
</dbReference>
<dbReference type="GO" id="GO:0000155">
    <property type="term" value="F:phosphorelay sensor kinase activity"/>
    <property type="evidence" value="ECO:0007669"/>
    <property type="project" value="InterPro"/>
</dbReference>
<gene>
    <name evidence="17" type="ORF">CVV64_19345</name>
</gene>
<dbReference type="GO" id="GO:0006935">
    <property type="term" value="P:chemotaxis"/>
    <property type="evidence" value="ECO:0007669"/>
    <property type="project" value="UniProtKB-KW"/>
</dbReference>
<keyword evidence="6" id="KW-0808">Transferase</keyword>
<dbReference type="InterPro" id="IPR003594">
    <property type="entry name" value="HATPase_dom"/>
</dbReference>
<dbReference type="SMART" id="SM00387">
    <property type="entry name" value="HATPase_c"/>
    <property type="match status" value="1"/>
</dbReference>
<dbReference type="InterPro" id="IPR051315">
    <property type="entry name" value="Bact_Chemotaxis_CheA"/>
</dbReference>
<dbReference type="Gene3D" id="2.30.30.40">
    <property type="entry name" value="SH3 Domains"/>
    <property type="match status" value="1"/>
</dbReference>
<proteinExistence type="predicted"/>
<feature type="domain" description="Histidine kinase" evidence="14">
    <location>
        <begin position="408"/>
        <end position="658"/>
    </location>
</feature>
<evidence type="ECO:0000256" key="8">
    <source>
        <dbReference type="ARBA" id="ARBA00022777"/>
    </source>
</evidence>
<evidence type="ECO:0000256" key="1">
    <source>
        <dbReference type="ARBA" id="ARBA00000085"/>
    </source>
</evidence>
<dbReference type="EC" id="2.7.13.3" evidence="2"/>
<evidence type="ECO:0000256" key="6">
    <source>
        <dbReference type="ARBA" id="ARBA00022679"/>
    </source>
</evidence>
<name>A0A2N1PIY4_9BACT</name>
<evidence type="ECO:0000256" key="9">
    <source>
        <dbReference type="ARBA" id="ARBA00022840"/>
    </source>
</evidence>
<dbReference type="PANTHER" id="PTHR43395">
    <property type="entry name" value="SENSOR HISTIDINE KINASE CHEA"/>
    <property type="match status" value="1"/>
</dbReference>